<dbReference type="Pfam" id="PF19287">
    <property type="entry name" value="DUF5910"/>
    <property type="match status" value="1"/>
</dbReference>
<proteinExistence type="predicted"/>
<gene>
    <name evidence="2" type="ORF">GFSPODELE1_LOCUS3050</name>
</gene>
<keyword evidence="1" id="KW-0472">Membrane</keyword>
<name>A0ABP1CX24_9APHY</name>
<evidence type="ECO:0000313" key="2">
    <source>
        <dbReference type="EMBL" id="CAL1700217.1"/>
    </source>
</evidence>
<keyword evidence="1" id="KW-1133">Transmembrane helix</keyword>
<reference evidence="3" key="1">
    <citation type="submission" date="2024-04" db="EMBL/GenBank/DDBJ databases">
        <authorList>
            <person name="Shaw F."/>
            <person name="Minotto A."/>
        </authorList>
    </citation>
    <scope>NUCLEOTIDE SEQUENCE [LARGE SCALE GENOMIC DNA]</scope>
</reference>
<keyword evidence="1" id="KW-0812">Transmembrane</keyword>
<protein>
    <submittedName>
        <fullName evidence="2">Uncharacterized protein</fullName>
    </submittedName>
</protein>
<feature type="transmembrane region" description="Helical" evidence="1">
    <location>
        <begin position="57"/>
        <end position="79"/>
    </location>
</feature>
<dbReference type="InterPro" id="IPR045564">
    <property type="entry name" value="DUF5910"/>
</dbReference>
<dbReference type="Gene3D" id="3.90.175.10">
    <property type="entry name" value="Diphtheria Toxin, domain 1"/>
    <property type="match status" value="1"/>
</dbReference>
<dbReference type="Proteomes" id="UP001497453">
    <property type="component" value="Chromosome 2"/>
</dbReference>
<dbReference type="EMBL" id="OZ037945">
    <property type="protein sequence ID" value="CAL1700217.1"/>
    <property type="molecule type" value="Genomic_DNA"/>
</dbReference>
<evidence type="ECO:0000256" key="1">
    <source>
        <dbReference type="SAM" id="Phobius"/>
    </source>
</evidence>
<sequence length="308" mass="33328">MGGRISLQTVVDPSLLFPFVLPELRLCRLLSFTPFILTIQFYFINLIQTIIMRTSSAFMNLVLAFFAGLSLMTLDVLAIPLEIRGSMDISGSNFTTRALFGSAQEEFVGFHGTNGANAQVYMARGNAAGGGIPVPPAFNGADAELGPGLYVSDDITVAQTFASGSAAGNANRGNRLNGANTPFVCVVTANDQNEWRNTVRKVWVPVNEIATLVGGRNDPGKLAAQERRMATIGGTRDNTVRFSILDKDRPTAPRNGNQMVLPAGVQSRFSIKICAPVSSTINRLLADLRSPSYPQFSYINLRTPWHIV</sequence>
<feature type="transmembrane region" description="Helical" evidence="1">
    <location>
        <begin position="29"/>
        <end position="51"/>
    </location>
</feature>
<evidence type="ECO:0000313" key="3">
    <source>
        <dbReference type="Proteomes" id="UP001497453"/>
    </source>
</evidence>
<organism evidence="2 3">
    <name type="scientific">Somion occarium</name>
    <dbReference type="NCBI Taxonomy" id="3059160"/>
    <lineage>
        <taxon>Eukaryota</taxon>
        <taxon>Fungi</taxon>
        <taxon>Dikarya</taxon>
        <taxon>Basidiomycota</taxon>
        <taxon>Agaricomycotina</taxon>
        <taxon>Agaricomycetes</taxon>
        <taxon>Polyporales</taxon>
        <taxon>Cerrenaceae</taxon>
        <taxon>Somion</taxon>
    </lineage>
</organism>
<keyword evidence="3" id="KW-1185">Reference proteome</keyword>
<accession>A0ABP1CX24</accession>